<evidence type="ECO:0000313" key="8">
    <source>
        <dbReference type="Proteomes" id="UP000245341"/>
    </source>
</evidence>
<feature type="region of interest" description="Disordered" evidence="5">
    <location>
        <begin position="292"/>
        <end position="317"/>
    </location>
</feature>
<feature type="compositionally biased region" description="Acidic residues" evidence="5">
    <location>
        <begin position="670"/>
        <end position="689"/>
    </location>
</feature>
<dbReference type="PANTHER" id="PTHR13900">
    <property type="entry name" value="TRANSCRIPTION INITIATION FACTOR TFIID"/>
    <property type="match status" value="1"/>
</dbReference>
<feature type="compositionally biased region" description="Pro residues" evidence="5">
    <location>
        <begin position="554"/>
        <end position="563"/>
    </location>
</feature>
<keyword evidence="3" id="KW-0804">Transcription</keyword>
<evidence type="ECO:0000259" key="6">
    <source>
        <dbReference type="Pfam" id="PF12157"/>
    </source>
</evidence>
<comment type="subcellular location">
    <subcellularLocation>
        <location evidence="1">Nucleus</location>
    </subcellularLocation>
</comment>
<feature type="region of interest" description="Disordered" evidence="5">
    <location>
        <begin position="166"/>
        <end position="188"/>
    </location>
</feature>
<dbReference type="InterPro" id="IPR022591">
    <property type="entry name" value="TAF1_HAT_dom"/>
</dbReference>
<keyword evidence="4" id="KW-0539">Nucleus</keyword>
<dbReference type="GO" id="GO:0004402">
    <property type="term" value="F:histone acetyltransferase activity"/>
    <property type="evidence" value="ECO:0007669"/>
    <property type="project" value="InterPro"/>
</dbReference>
<keyword evidence="2" id="KW-0805">Transcription regulation</keyword>
<dbReference type="PANTHER" id="PTHR13900:SF0">
    <property type="entry name" value="TRANSCRIPTION INITIATION FACTOR TFIID SUBUNIT 1"/>
    <property type="match status" value="1"/>
</dbReference>
<dbReference type="Pfam" id="PF12157">
    <property type="entry name" value="DUF3591"/>
    <property type="match status" value="1"/>
</dbReference>
<name>A0A7F8Q476_LEPWE</name>
<evidence type="ECO:0000256" key="1">
    <source>
        <dbReference type="ARBA" id="ARBA00004123"/>
    </source>
</evidence>
<feature type="region of interest" description="Disordered" evidence="5">
    <location>
        <begin position="196"/>
        <end position="215"/>
    </location>
</feature>
<proteinExistence type="predicted"/>
<feature type="compositionally biased region" description="Basic and acidic residues" evidence="5">
    <location>
        <begin position="33"/>
        <end position="42"/>
    </location>
</feature>
<organism evidence="8 9">
    <name type="scientific">Leptonychotes weddellii</name>
    <name type="common">Weddell seal</name>
    <name type="synonym">Otaria weddellii</name>
    <dbReference type="NCBI Taxonomy" id="9713"/>
    <lineage>
        <taxon>Eukaryota</taxon>
        <taxon>Metazoa</taxon>
        <taxon>Chordata</taxon>
        <taxon>Craniata</taxon>
        <taxon>Vertebrata</taxon>
        <taxon>Euteleostomi</taxon>
        <taxon>Mammalia</taxon>
        <taxon>Eutheria</taxon>
        <taxon>Laurasiatheria</taxon>
        <taxon>Carnivora</taxon>
        <taxon>Caniformia</taxon>
        <taxon>Pinnipedia</taxon>
        <taxon>Phocidae</taxon>
        <taxon>Monachinae</taxon>
        <taxon>Lobodontini</taxon>
        <taxon>Leptonychotes</taxon>
    </lineage>
</organism>
<protein>
    <submittedName>
        <fullName evidence="9">Transcription initiation factor TFIID subunit 1-like</fullName>
    </submittedName>
</protein>
<feature type="domain" description="Transcription initiation factor TFIID subunit 1 histone acetyltransferase" evidence="6">
    <location>
        <begin position="1"/>
        <end position="86"/>
    </location>
</feature>
<sequence>MKGKCLLEVTGVADPTGCGEGFSYVKIPNKPTQQKDDKEPQPVKKTVTGTDADLRRLSLKNAKQLLRKFGVPEEEIKKLSRWEVIDVVRTMSTEQARSGEGPMSKFARGSRFSVAEHQERYKEECQRIFDLQNKVLSSTEVLSTDTDSSSAEDSDFEEMGKNIENMLQNKKTSSQLSREREEQERKELQRMLLAAGSAASGNNHRDDDTASVTSLNSSATGRCLKIYRTFRDEEGKEYVRCETVRKPAVIDAYVRIRTTKDEEFIRKFALFDEQHREEMWKERRRIQEQLRRLKRNQEKEKLKGPPEKKPKKMKERPDLKLKCGACGAIGHMRTNKFCPLYYQTNAPPSNPVAMTEEQEEELEKTVIHNDNEELIKVEGTKIVLGKQLIESADEVRRKSLVLKFPKQQLPPKKKRRVGTTVHCDYLNRPHKSIHRRRTDPMVTLSSILESIINDMRDLPNVYIGVRQFYTLYYAHRNRCSHHLSVYVCKSHGIFLFSFVGPESQYTKTAQEIVNVCYQTLTEYDEHLTQLEKDICTAKEAALEEAELESLDPMTPGPYTPQPPDLYDTNTSLSMSRDASVFQDESNMSVLDIPTATPEKQVTQMHQGRGRLGEEDSDVDIEGYDDEEEDGKPKTPAPEGEDADGDLADEEEGTVQQPQASVLYEDLLMSEGEDDEEDAASDEEGDNPFS</sequence>
<dbReference type="OrthoDB" id="5752at2759"/>
<dbReference type="GO" id="GO:0016251">
    <property type="term" value="F:RNA polymerase II general transcription initiation factor activity"/>
    <property type="evidence" value="ECO:0007669"/>
    <property type="project" value="InterPro"/>
</dbReference>
<dbReference type="GO" id="GO:0017025">
    <property type="term" value="F:TBP-class protein binding"/>
    <property type="evidence" value="ECO:0007669"/>
    <property type="project" value="InterPro"/>
</dbReference>
<dbReference type="KEGG" id="lww:102728698"/>
<dbReference type="Proteomes" id="UP000245341">
    <property type="component" value="Unplaced"/>
</dbReference>
<feature type="region of interest" description="Disordered" evidence="5">
    <location>
        <begin position="547"/>
        <end position="571"/>
    </location>
</feature>
<dbReference type="GO" id="GO:0005669">
    <property type="term" value="C:transcription factor TFIID complex"/>
    <property type="evidence" value="ECO:0007669"/>
    <property type="project" value="InterPro"/>
</dbReference>
<feature type="compositionally biased region" description="Acidic residues" evidence="5">
    <location>
        <begin position="638"/>
        <end position="652"/>
    </location>
</feature>
<evidence type="ECO:0000256" key="4">
    <source>
        <dbReference type="ARBA" id="ARBA00023242"/>
    </source>
</evidence>
<keyword evidence="8" id="KW-1185">Reference proteome</keyword>
<feature type="compositionally biased region" description="Acidic residues" evidence="5">
    <location>
        <begin position="614"/>
        <end position="629"/>
    </location>
</feature>
<evidence type="ECO:0000259" key="7">
    <source>
        <dbReference type="Pfam" id="PF15288"/>
    </source>
</evidence>
<feature type="compositionally biased region" description="Basic and acidic residues" evidence="5">
    <location>
        <begin position="292"/>
        <end position="308"/>
    </location>
</feature>
<accession>A0A7F8Q476</accession>
<evidence type="ECO:0000256" key="5">
    <source>
        <dbReference type="SAM" id="MobiDB-lite"/>
    </source>
</evidence>
<evidence type="ECO:0000256" key="3">
    <source>
        <dbReference type="ARBA" id="ARBA00023163"/>
    </source>
</evidence>
<dbReference type="GO" id="GO:0051123">
    <property type="term" value="P:RNA polymerase II preinitiation complex assembly"/>
    <property type="evidence" value="ECO:0007669"/>
    <property type="project" value="TreeGrafter"/>
</dbReference>
<dbReference type="RefSeq" id="XP_030875311.1">
    <property type="nucleotide sequence ID" value="XM_031019451.1"/>
</dbReference>
<dbReference type="GeneID" id="102728698"/>
<dbReference type="InterPro" id="IPR040240">
    <property type="entry name" value="TAF1"/>
</dbReference>
<feature type="region of interest" description="Disordered" evidence="5">
    <location>
        <begin position="26"/>
        <end position="50"/>
    </location>
</feature>
<reference evidence="9" key="1">
    <citation type="submission" date="2025-08" db="UniProtKB">
        <authorList>
            <consortium name="RefSeq"/>
        </authorList>
    </citation>
    <scope>IDENTIFICATION</scope>
    <source>
        <tissue evidence="9">Liver</tissue>
    </source>
</reference>
<dbReference type="InterPro" id="IPR041670">
    <property type="entry name" value="Znf-CCHC_6"/>
</dbReference>
<evidence type="ECO:0000313" key="9">
    <source>
        <dbReference type="RefSeq" id="XP_030875311.1"/>
    </source>
</evidence>
<gene>
    <name evidence="9" type="primary">LOC102728698</name>
</gene>
<evidence type="ECO:0000256" key="2">
    <source>
        <dbReference type="ARBA" id="ARBA00023015"/>
    </source>
</evidence>
<feature type="non-terminal residue" evidence="9">
    <location>
        <position position="689"/>
    </location>
</feature>
<dbReference type="Pfam" id="PF15288">
    <property type="entry name" value="zf-CCHC_6"/>
    <property type="match status" value="1"/>
</dbReference>
<feature type="domain" description="Zinc knuckle" evidence="7">
    <location>
        <begin position="320"/>
        <end position="361"/>
    </location>
</feature>
<feature type="region of interest" description="Disordered" evidence="5">
    <location>
        <begin position="591"/>
        <end position="689"/>
    </location>
</feature>
<feature type="compositionally biased region" description="Basic and acidic residues" evidence="5">
    <location>
        <begin position="177"/>
        <end position="188"/>
    </location>
</feature>
<dbReference type="AlphaFoldDB" id="A0A7F8Q476"/>